<name>A0A2H0KSJ0_9BACT</name>
<dbReference type="EMBL" id="PCVO01000045">
    <property type="protein sequence ID" value="PIQ75131.1"/>
    <property type="molecule type" value="Genomic_DNA"/>
</dbReference>
<dbReference type="AlphaFoldDB" id="A0A2H0KSJ0"/>
<accession>A0A2H0KSJ0</accession>
<evidence type="ECO:0000313" key="2">
    <source>
        <dbReference type="Proteomes" id="UP000229317"/>
    </source>
</evidence>
<gene>
    <name evidence="1" type="ORF">COV84_02960</name>
</gene>
<proteinExistence type="predicted"/>
<protein>
    <submittedName>
        <fullName evidence="1">Uncharacterized protein</fullName>
    </submittedName>
</protein>
<comment type="caution">
    <text evidence="1">The sequence shown here is derived from an EMBL/GenBank/DDBJ whole genome shotgun (WGS) entry which is preliminary data.</text>
</comment>
<reference evidence="1 2" key="1">
    <citation type="submission" date="2017-09" db="EMBL/GenBank/DDBJ databases">
        <title>Depth-based differentiation of microbial function through sediment-hosted aquifers and enrichment of novel symbionts in the deep terrestrial subsurface.</title>
        <authorList>
            <person name="Probst A.J."/>
            <person name="Ladd B."/>
            <person name="Jarett J.K."/>
            <person name="Geller-Mcgrath D.E."/>
            <person name="Sieber C.M."/>
            <person name="Emerson J.B."/>
            <person name="Anantharaman K."/>
            <person name="Thomas B.C."/>
            <person name="Malmstrom R."/>
            <person name="Stieglmeier M."/>
            <person name="Klingl A."/>
            <person name="Woyke T."/>
            <person name="Ryan C.M."/>
            <person name="Banfield J.F."/>
        </authorList>
    </citation>
    <scope>NUCLEOTIDE SEQUENCE [LARGE SCALE GENOMIC DNA]</scope>
    <source>
        <strain evidence="1">CG11_big_fil_rev_8_21_14_0_20_40_15</strain>
    </source>
</reference>
<sequence>MEKEKILVFLRNMPKVEALTLEQIASRIKAAKADFPEILPEVKDVYVKDNNLILEIKGMRLKIDGPTLLEISRKRIPEA</sequence>
<evidence type="ECO:0000313" key="1">
    <source>
        <dbReference type="EMBL" id="PIQ75131.1"/>
    </source>
</evidence>
<organism evidence="1 2">
    <name type="scientific">Candidatus Portnoybacteria bacterium CG11_big_fil_rev_8_21_14_0_20_40_15</name>
    <dbReference type="NCBI Taxonomy" id="1974817"/>
    <lineage>
        <taxon>Bacteria</taxon>
        <taxon>Candidatus Portnoyibacteriota</taxon>
    </lineage>
</organism>
<dbReference type="Proteomes" id="UP000229317">
    <property type="component" value="Unassembled WGS sequence"/>
</dbReference>